<keyword evidence="2" id="KW-1185">Reference proteome</keyword>
<dbReference type="Proteomes" id="UP000204502">
    <property type="component" value="Segment"/>
</dbReference>
<reference evidence="1 2" key="1">
    <citation type="journal article" date="2016" name="Genome Announc.">
        <title>Complete Genome Sequence of Bacillus megaterium Bacteriophage Eldridge.</title>
        <authorList>
            <person name="Reveille A.M."/>
            <person name="Eldridge K.A."/>
            <person name="Temple L.M."/>
        </authorList>
    </citation>
    <scope>NUCLEOTIDE SEQUENCE [LARGE SCALE GENOMIC DNA]</scope>
</reference>
<organism evidence="1 2">
    <name type="scientific">Bacillus phage Eldridge</name>
    <dbReference type="NCBI Taxonomy" id="1776293"/>
    <lineage>
        <taxon>Viruses</taxon>
        <taxon>Duplodnaviria</taxon>
        <taxon>Heunggongvirae</taxon>
        <taxon>Uroviricota</taxon>
        <taxon>Caudoviricetes</taxon>
        <taxon>Herelleviridae</taxon>
        <taxon>Bastillevirinae</taxon>
        <taxon>Eldridgevirus</taxon>
        <taxon>Eldridgevirus eldridge</taxon>
    </lineage>
</organism>
<dbReference type="EMBL" id="KU253712">
    <property type="protein sequence ID" value="AMB18789.1"/>
    <property type="molecule type" value="Genomic_DNA"/>
</dbReference>
<dbReference type="OrthoDB" id="26649at10239"/>
<accession>A0A120HUQ4</accession>
<dbReference type="RefSeq" id="YP_009274913.1">
    <property type="nucleotide sequence ID" value="NC_030920.1"/>
</dbReference>
<gene>
    <name evidence="1" type="ORF">Eldridge_0209</name>
</gene>
<protein>
    <submittedName>
        <fullName evidence="1">Uncharacterized protein</fullName>
    </submittedName>
</protein>
<dbReference type="GeneID" id="28801868"/>
<dbReference type="KEGG" id="vg:28801868"/>
<evidence type="ECO:0000313" key="1">
    <source>
        <dbReference type="EMBL" id="AMB18789.1"/>
    </source>
</evidence>
<sequence length="109" mass="12360">MLKVVGGTDSKPTSGAFIARQPNGLYCRFSHVTECLTHINMTEGDYLNNFTGRVASRKDAEIILQYHVEDFSRVNRFATTKNMTEAECKRTMTHVTLPKNSIFVYPKVL</sequence>
<evidence type="ECO:0000313" key="2">
    <source>
        <dbReference type="Proteomes" id="UP000204502"/>
    </source>
</evidence>
<name>A0A120HUQ4_9CAUD</name>
<proteinExistence type="predicted"/>